<dbReference type="AlphaFoldDB" id="A0A544Y2F2"/>
<protein>
    <recommendedName>
        <fullName evidence="5">Peptidase</fullName>
    </recommendedName>
</protein>
<evidence type="ECO:0008006" key="5">
    <source>
        <dbReference type="Google" id="ProtNLM"/>
    </source>
</evidence>
<accession>A0A544Y2F2</accession>
<feature type="transmembrane region" description="Helical" evidence="1">
    <location>
        <begin position="322"/>
        <end position="342"/>
    </location>
</feature>
<organism evidence="3 4">
    <name type="scientific">Microbispora hainanensis</name>
    <dbReference type="NCBI Taxonomy" id="568844"/>
    <lineage>
        <taxon>Bacteria</taxon>
        <taxon>Bacillati</taxon>
        <taxon>Actinomycetota</taxon>
        <taxon>Actinomycetes</taxon>
        <taxon>Streptosporangiales</taxon>
        <taxon>Streptosporangiaceae</taxon>
        <taxon>Microbispora</taxon>
    </lineage>
</organism>
<reference evidence="3 4" key="1">
    <citation type="submission" date="2019-07" db="EMBL/GenBank/DDBJ databases">
        <title>Microbispora hainanensis DSM 45428.</title>
        <authorList>
            <person name="Thawai C."/>
        </authorList>
    </citation>
    <scope>NUCLEOTIDE SEQUENCE [LARGE SCALE GENOMIC DNA]</scope>
    <source>
        <strain evidence="3 4">DSM 45428</strain>
    </source>
</reference>
<evidence type="ECO:0000313" key="4">
    <source>
        <dbReference type="Proteomes" id="UP000316541"/>
    </source>
</evidence>
<evidence type="ECO:0000256" key="2">
    <source>
        <dbReference type="SAM" id="SignalP"/>
    </source>
</evidence>
<feature type="chain" id="PRO_5021751233" description="Peptidase" evidence="2">
    <location>
        <begin position="26"/>
        <end position="351"/>
    </location>
</feature>
<keyword evidence="1" id="KW-1133">Transmembrane helix</keyword>
<name>A0A544Y2F2_9ACTN</name>
<gene>
    <name evidence="3" type="ORF">FLX08_37560</name>
</gene>
<evidence type="ECO:0000313" key="3">
    <source>
        <dbReference type="EMBL" id="TQS10956.1"/>
    </source>
</evidence>
<dbReference type="RefSeq" id="WP_142625024.1">
    <property type="nucleotide sequence ID" value="NZ_VIRM01000079.1"/>
</dbReference>
<evidence type="ECO:0000256" key="1">
    <source>
        <dbReference type="SAM" id="Phobius"/>
    </source>
</evidence>
<sequence>MPDRLIGWAAGVLLAVPGTAGAALAAVPGPTLAAAAGPAAVAAAAVTADRGDSGQGLGIRLVDAPLARRDDPRALKGVVDHLDPGTTIKRRIEVSNTSGHRMRVSLYPAAADIRDHAFVFAPERTPNELSSWTTVTPAEIDLSPGQARRAWFTTRVPSDAWKGERYGVIWAQTTAEPDRVHNVGLASRVGIRMYLDIGPGGEPPSAMSVDRLTPERDATGRPVLSAQVHNTGGRALDLSGSLSLSEGPGGLRAGPYPAQLGVTLRPGETGRLAVVMDVRLPEGPWKVDMVVQSGLVKREVSATVVFPKAGIGRPVTPSGTSWLILPAIVVALGLVGAGAVAWRRRGEPRRA</sequence>
<keyword evidence="2" id="KW-0732">Signal</keyword>
<keyword evidence="1" id="KW-0812">Transmembrane</keyword>
<dbReference type="Proteomes" id="UP000316541">
    <property type="component" value="Unassembled WGS sequence"/>
</dbReference>
<proteinExistence type="predicted"/>
<keyword evidence="1" id="KW-0472">Membrane</keyword>
<comment type="caution">
    <text evidence="3">The sequence shown here is derived from an EMBL/GenBank/DDBJ whole genome shotgun (WGS) entry which is preliminary data.</text>
</comment>
<dbReference type="EMBL" id="VIRM01000079">
    <property type="protein sequence ID" value="TQS10956.1"/>
    <property type="molecule type" value="Genomic_DNA"/>
</dbReference>
<feature type="signal peptide" evidence="2">
    <location>
        <begin position="1"/>
        <end position="25"/>
    </location>
</feature>